<dbReference type="InterPro" id="IPR015897">
    <property type="entry name" value="CHK_kinase-like"/>
</dbReference>
<proteinExistence type="predicted"/>
<accession>A0ABP1QD36</accession>
<evidence type="ECO:0000313" key="2">
    <source>
        <dbReference type="EMBL" id="CAL8096635.1"/>
    </source>
</evidence>
<name>A0ABP1QD36_9HEXA</name>
<reference evidence="2 3" key="1">
    <citation type="submission" date="2024-08" db="EMBL/GenBank/DDBJ databases">
        <authorList>
            <person name="Cucini C."/>
            <person name="Frati F."/>
        </authorList>
    </citation>
    <scope>NUCLEOTIDE SEQUENCE [LARGE SCALE GENOMIC DNA]</scope>
</reference>
<feature type="domain" description="CHK kinase-like" evidence="1">
    <location>
        <begin position="144"/>
        <end position="370"/>
    </location>
</feature>
<keyword evidence="3" id="KW-1185">Reference proteome</keyword>
<organism evidence="2 3">
    <name type="scientific">Orchesella dallaii</name>
    <dbReference type="NCBI Taxonomy" id="48710"/>
    <lineage>
        <taxon>Eukaryota</taxon>
        <taxon>Metazoa</taxon>
        <taxon>Ecdysozoa</taxon>
        <taxon>Arthropoda</taxon>
        <taxon>Hexapoda</taxon>
        <taxon>Collembola</taxon>
        <taxon>Entomobryomorpha</taxon>
        <taxon>Entomobryoidea</taxon>
        <taxon>Orchesellidae</taxon>
        <taxon>Orchesellinae</taxon>
        <taxon>Orchesella</taxon>
    </lineage>
</organism>
<dbReference type="Proteomes" id="UP001642540">
    <property type="component" value="Unassembled WGS sequence"/>
</dbReference>
<dbReference type="PANTHER" id="PTHR11012:SF30">
    <property type="entry name" value="PROTEIN KINASE-LIKE DOMAIN-CONTAINING"/>
    <property type="match status" value="1"/>
</dbReference>
<dbReference type="SMART" id="SM00587">
    <property type="entry name" value="CHK"/>
    <property type="match status" value="1"/>
</dbReference>
<dbReference type="InterPro" id="IPR004119">
    <property type="entry name" value="EcKL"/>
</dbReference>
<sequence length="465" mass="54307">MVKNETVDLPITSSITKEFLEKLLKRKIVDFKVNEGSNPGDNFLAILISLEIHLVDQTEPLYLLYKTFPQHPIRQKLLEDTNLFLKEFLVYDAWFPEIVQFQNDIIGLDLVMKPAVPPMVSGGAIDYENEEINYEVDPILKNFILMVDVRKTWGFKMADKLRSLSVSHVKIVLEELAKFHSLCYAYRIHKDLPNLRSVFTFLNDTFFLNPNQKATFDAVRIGNLELVRETLDDFLSKRPEIEDSLRRFETPDTVSDMFHVFLNPEGTDEEKMEDFLRQKPKQFLKPPLKDQWVVGGHGDCWTNNMLFKTDNDTGKVTDCILVDFQLARESCIMTDLVYFFYTSTDTAFREKHLDEMIRWYFEKFSENCKILKVEPFNGFTLENFQRKFHRSKIFGFLFALLVLPIILQKPENALDMDKVKLSSGDTDEENIAGMFTNTPRDKDDRTLLRDRFTGLLTELYDEGVL</sequence>
<dbReference type="InterPro" id="IPR011009">
    <property type="entry name" value="Kinase-like_dom_sf"/>
</dbReference>
<dbReference type="Pfam" id="PF02958">
    <property type="entry name" value="EcKL"/>
    <property type="match status" value="1"/>
</dbReference>
<dbReference type="PANTHER" id="PTHR11012">
    <property type="entry name" value="PROTEIN KINASE-LIKE DOMAIN-CONTAINING"/>
    <property type="match status" value="1"/>
</dbReference>
<protein>
    <recommendedName>
        <fullName evidence="1">CHK kinase-like domain-containing protein</fullName>
    </recommendedName>
</protein>
<evidence type="ECO:0000259" key="1">
    <source>
        <dbReference type="SMART" id="SM00587"/>
    </source>
</evidence>
<dbReference type="Gene3D" id="3.90.1200.10">
    <property type="match status" value="1"/>
</dbReference>
<comment type="caution">
    <text evidence="2">The sequence shown here is derived from an EMBL/GenBank/DDBJ whole genome shotgun (WGS) entry which is preliminary data.</text>
</comment>
<evidence type="ECO:0000313" key="3">
    <source>
        <dbReference type="Proteomes" id="UP001642540"/>
    </source>
</evidence>
<gene>
    <name evidence="2" type="ORF">ODALV1_LOCUS9410</name>
</gene>
<dbReference type="EMBL" id="CAXLJM020000028">
    <property type="protein sequence ID" value="CAL8096635.1"/>
    <property type="molecule type" value="Genomic_DNA"/>
</dbReference>
<dbReference type="SUPFAM" id="SSF56112">
    <property type="entry name" value="Protein kinase-like (PK-like)"/>
    <property type="match status" value="1"/>
</dbReference>